<organism evidence="1 2">
    <name type="scientific">Pseudomonas phage MR2</name>
    <dbReference type="NCBI Taxonomy" id="2711170"/>
    <lineage>
        <taxon>Viruses</taxon>
        <taxon>Duplodnaviria</taxon>
        <taxon>Heunggongvirae</taxon>
        <taxon>Uroviricota</taxon>
        <taxon>Caudoviricetes</taxon>
        <taxon>Autographivirales</taxon>
        <taxon>Autotranscriptaviridae</taxon>
        <taxon>Studiervirinae</taxon>
        <taxon>Hennigervirus</taxon>
        <taxon>Hennigervirus MR2</taxon>
    </lineage>
</organism>
<name>A0A6M3T907_9CAUD</name>
<dbReference type="EMBL" id="MT104466">
    <property type="protein sequence ID" value="QJD54698.1"/>
    <property type="molecule type" value="Genomic_DNA"/>
</dbReference>
<protein>
    <submittedName>
        <fullName evidence="1">Uncharacterized protein</fullName>
    </submittedName>
</protein>
<evidence type="ECO:0000313" key="1">
    <source>
        <dbReference type="EMBL" id="QJD54698.1"/>
    </source>
</evidence>
<accession>A0A6M3T907</accession>
<dbReference type="Proteomes" id="UP000502596">
    <property type="component" value="Segment"/>
</dbReference>
<reference evidence="1 2" key="1">
    <citation type="journal article" date="2020" name="Microb. Biotechnol.">
        <title>Phage biocontrol to combat Pseudomonas syringae pathogens causing disease in cherry.</title>
        <authorList>
            <person name="Rabiey M."/>
            <person name="Roy S.R."/>
            <person name="Holtappels D."/>
            <person name="Franceschetti L."/>
            <person name="Quilty B.J."/>
            <person name="Creeth R."/>
            <person name="Sundin G.W."/>
            <person name="Wagemans J."/>
            <person name="Lavigne R."/>
            <person name="Jackson R.W."/>
        </authorList>
    </citation>
    <scope>NUCLEOTIDE SEQUENCE [LARGE SCALE GENOMIC DNA]</scope>
</reference>
<evidence type="ECO:0000313" key="2">
    <source>
        <dbReference type="Proteomes" id="UP000502596"/>
    </source>
</evidence>
<keyword evidence="2" id="KW-1185">Reference proteome</keyword>
<gene>
    <name evidence="1" type="ORF">PssvBMR2_gp55</name>
</gene>
<proteinExistence type="predicted"/>
<sequence>MPSQITLRARYGDHYGAWPKGDPMDYLYGYSWGSLRLPMGLPLPLSVIPNGL</sequence>